<organism evidence="1 2">
    <name type="scientific">Algimonas arctica</name>
    <dbReference type="NCBI Taxonomy" id="1479486"/>
    <lineage>
        <taxon>Bacteria</taxon>
        <taxon>Pseudomonadati</taxon>
        <taxon>Pseudomonadota</taxon>
        <taxon>Alphaproteobacteria</taxon>
        <taxon>Maricaulales</taxon>
        <taxon>Robiginitomaculaceae</taxon>
        <taxon>Algimonas</taxon>
    </lineage>
</organism>
<evidence type="ECO:0000313" key="1">
    <source>
        <dbReference type="EMBL" id="GHA97154.1"/>
    </source>
</evidence>
<accession>A0A8J3G2J9</accession>
<reference evidence="1" key="1">
    <citation type="journal article" date="2014" name="Int. J. Syst. Evol. Microbiol.">
        <title>Complete genome sequence of Corynebacterium casei LMG S-19264T (=DSM 44701T), isolated from a smear-ripened cheese.</title>
        <authorList>
            <consortium name="US DOE Joint Genome Institute (JGI-PGF)"/>
            <person name="Walter F."/>
            <person name="Albersmeier A."/>
            <person name="Kalinowski J."/>
            <person name="Ruckert C."/>
        </authorList>
    </citation>
    <scope>NUCLEOTIDE SEQUENCE</scope>
    <source>
        <strain evidence="1">KCTC 32513</strain>
    </source>
</reference>
<sequence length="135" mass="15309">MRERSADDCVPGNTIGRADHRLDIWTPERIMLWRDDKVETGGIRAGVLDIDRKCGATGPTQCNQRRDRLSSAADNKVRLWQAEITTNRELEGRRKGGEARTMRGRMDSNIAGCAAMPRDRFRQSERLIFNAPPTI</sequence>
<reference evidence="1" key="2">
    <citation type="submission" date="2020-09" db="EMBL/GenBank/DDBJ databases">
        <authorList>
            <person name="Sun Q."/>
            <person name="Kim S."/>
        </authorList>
    </citation>
    <scope>NUCLEOTIDE SEQUENCE</scope>
    <source>
        <strain evidence="1">KCTC 32513</strain>
    </source>
</reference>
<comment type="caution">
    <text evidence="1">The sequence shown here is derived from an EMBL/GenBank/DDBJ whole genome shotgun (WGS) entry which is preliminary data.</text>
</comment>
<dbReference type="EMBL" id="BMZH01000007">
    <property type="protein sequence ID" value="GHA97154.1"/>
    <property type="molecule type" value="Genomic_DNA"/>
</dbReference>
<dbReference type="AlphaFoldDB" id="A0A8J3G2J9"/>
<evidence type="ECO:0000313" key="2">
    <source>
        <dbReference type="Proteomes" id="UP000634004"/>
    </source>
</evidence>
<dbReference type="Proteomes" id="UP000634004">
    <property type="component" value="Unassembled WGS sequence"/>
</dbReference>
<protein>
    <submittedName>
        <fullName evidence="1">Uncharacterized protein</fullName>
    </submittedName>
</protein>
<gene>
    <name evidence="1" type="ORF">GCM10009069_20240</name>
</gene>
<keyword evidence="2" id="KW-1185">Reference proteome</keyword>
<name>A0A8J3G2J9_9PROT</name>
<proteinExistence type="predicted"/>